<feature type="transmembrane region" description="Helical" evidence="9">
    <location>
        <begin position="250"/>
        <end position="272"/>
    </location>
</feature>
<evidence type="ECO:0000256" key="1">
    <source>
        <dbReference type="ARBA" id="ARBA00004651"/>
    </source>
</evidence>
<keyword evidence="8" id="KW-0807">Transducer</keyword>
<proteinExistence type="predicted"/>
<dbReference type="Gene3D" id="1.20.1070.10">
    <property type="entry name" value="Rhodopsin 7-helix transmembrane proteins"/>
    <property type="match status" value="1"/>
</dbReference>
<dbReference type="EMBL" id="RQTK01000390">
    <property type="protein sequence ID" value="RUS80461.1"/>
    <property type="molecule type" value="Genomic_DNA"/>
</dbReference>
<keyword evidence="2" id="KW-1003">Cell membrane</keyword>
<comment type="caution">
    <text evidence="11">The sequence shown here is derived from an EMBL/GenBank/DDBJ whole genome shotgun (WGS) entry which is preliminary data.</text>
</comment>
<name>A0A3S0ZLE8_ELYCH</name>
<dbReference type="PANTHER" id="PTHR24249">
    <property type="entry name" value="HISTAMINE RECEPTOR-RELATED G-PROTEIN COUPLED RECEPTOR"/>
    <property type="match status" value="1"/>
</dbReference>
<dbReference type="InterPro" id="IPR000276">
    <property type="entry name" value="GPCR_Rhodpsn"/>
</dbReference>
<keyword evidence="6 9" id="KW-0472">Membrane</keyword>
<evidence type="ECO:0000256" key="5">
    <source>
        <dbReference type="ARBA" id="ARBA00023040"/>
    </source>
</evidence>
<evidence type="ECO:0000256" key="6">
    <source>
        <dbReference type="ARBA" id="ARBA00023136"/>
    </source>
</evidence>
<dbReference type="Proteomes" id="UP000271974">
    <property type="component" value="Unassembled WGS sequence"/>
</dbReference>
<evidence type="ECO:0000256" key="9">
    <source>
        <dbReference type="SAM" id="Phobius"/>
    </source>
</evidence>
<keyword evidence="5" id="KW-0297">G-protein coupled receptor</keyword>
<dbReference type="SMART" id="SM01381">
    <property type="entry name" value="7TM_GPCR_Srsx"/>
    <property type="match status" value="1"/>
</dbReference>
<feature type="transmembrane region" description="Helical" evidence="9">
    <location>
        <begin position="292"/>
        <end position="312"/>
    </location>
</feature>
<keyword evidence="3 9" id="KW-0812">Transmembrane</keyword>
<evidence type="ECO:0000256" key="2">
    <source>
        <dbReference type="ARBA" id="ARBA00022475"/>
    </source>
</evidence>
<evidence type="ECO:0000256" key="3">
    <source>
        <dbReference type="ARBA" id="ARBA00022692"/>
    </source>
</evidence>
<keyword evidence="7" id="KW-0675">Receptor</keyword>
<dbReference type="GO" id="GO:0005886">
    <property type="term" value="C:plasma membrane"/>
    <property type="evidence" value="ECO:0007669"/>
    <property type="project" value="UniProtKB-SubCell"/>
</dbReference>
<dbReference type="InterPro" id="IPR050569">
    <property type="entry name" value="TAAR"/>
</dbReference>
<feature type="transmembrane region" description="Helical" evidence="9">
    <location>
        <begin position="110"/>
        <end position="134"/>
    </location>
</feature>
<dbReference type="PRINTS" id="PR00237">
    <property type="entry name" value="GPCRRHODOPSN"/>
</dbReference>
<gene>
    <name evidence="11" type="ORF">EGW08_011777</name>
</gene>
<accession>A0A3S0ZLE8</accession>
<sequence length="330" mass="36716">MMVILTTLPNATEKDLSLIEPIISAELTRIIGYINTFVLAISLGALGIFANTANISVYLKMGLQETTNINFFALSAFDLFVSLGAVVIHLTYNRPLSVMRLPSGALVGEIGIGSCFVFYPCLGCSAWITAILSVERCLCISMPLKIKQIATPKRMVLLILTMAAYELIFIVLLYIDPGPPYQVVNPRASLYFICSFSAPCLVCFFIVLISTVLLVVRLKQNLEWRNELNEAPKQTIQISKGSKEMKAARSVVAICVIFIVCFAPNVALFALSLVDPRFTPYDPYYGNLMRPVYALSSLLQVFSSAVNIVVYYKMSTKYREVFRAIFCRKD</sequence>
<evidence type="ECO:0000259" key="10">
    <source>
        <dbReference type="PROSITE" id="PS50262"/>
    </source>
</evidence>
<feature type="domain" description="G-protein coupled receptors family 1 profile" evidence="10">
    <location>
        <begin position="50"/>
        <end position="311"/>
    </location>
</feature>
<evidence type="ECO:0000256" key="7">
    <source>
        <dbReference type="ARBA" id="ARBA00023170"/>
    </source>
</evidence>
<keyword evidence="12" id="KW-1185">Reference proteome</keyword>
<organism evidence="11 12">
    <name type="scientific">Elysia chlorotica</name>
    <name type="common">Eastern emerald elysia</name>
    <name type="synonym">Sea slug</name>
    <dbReference type="NCBI Taxonomy" id="188477"/>
    <lineage>
        <taxon>Eukaryota</taxon>
        <taxon>Metazoa</taxon>
        <taxon>Spiralia</taxon>
        <taxon>Lophotrochozoa</taxon>
        <taxon>Mollusca</taxon>
        <taxon>Gastropoda</taxon>
        <taxon>Heterobranchia</taxon>
        <taxon>Euthyneura</taxon>
        <taxon>Panpulmonata</taxon>
        <taxon>Sacoglossa</taxon>
        <taxon>Placobranchoidea</taxon>
        <taxon>Plakobranchidae</taxon>
        <taxon>Elysia</taxon>
    </lineage>
</organism>
<feature type="transmembrane region" description="Helical" evidence="9">
    <location>
        <begin position="30"/>
        <end position="50"/>
    </location>
</feature>
<reference evidence="11 12" key="1">
    <citation type="submission" date="2019-01" db="EMBL/GenBank/DDBJ databases">
        <title>A draft genome assembly of the solar-powered sea slug Elysia chlorotica.</title>
        <authorList>
            <person name="Cai H."/>
            <person name="Li Q."/>
            <person name="Fang X."/>
            <person name="Li J."/>
            <person name="Curtis N.E."/>
            <person name="Altenburger A."/>
            <person name="Shibata T."/>
            <person name="Feng M."/>
            <person name="Maeda T."/>
            <person name="Schwartz J.A."/>
            <person name="Shigenobu S."/>
            <person name="Lundholm N."/>
            <person name="Nishiyama T."/>
            <person name="Yang H."/>
            <person name="Hasebe M."/>
            <person name="Li S."/>
            <person name="Pierce S.K."/>
            <person name="Wang J."/>
        </authorList>
    </citation>
    <scope>NUCLEOTIDE SEQUENCE [LARGE SCALE GENOMIC DNA]</scope>
    <source>
        <strain evidence="11">EC2010</strain>
        <tissue evidence="11">Whole organism of an adult</tissue>
    </source>
</reference>
<protein>
    <recommendedName>
        <fullName evidence="10">G-protein coupled receptors family 1 profile domain-containing protein</fullName>
    </recommendedName>
</protein>
<dbReference type="SUPFAM" id="SSF81321">
    <property type="entry name" value="Family A G protein-coupled receptor-like"/>
    <property type="match status" value="1"/>
</dbReference>
<dbReference type="InterPro" id="IPR017452">
    <property type="entry name" value="GPCR_Rhodpsn_7TM"/>
</dbReference>
<evidence type="ECO:0000256" key="8">
    <source>
        <dbReference type="ARBA" id="ARBA00023224"/>
    </source>
</evidence>
<dbReference type="AlphaFoldDB" id="A0A3S0ZLE8"/>
<feature type="transmembrane region" description="Helical" evidence="9">
    <location>
        <begin position="71"/>
        <end position="90"/>
    </location>
</feature>
<evidence type="ECO:0000313" key="11">
    <source>
        <dbReference type="EMBL" id="RUS80461.1"/>
    </source>
</evidence>
<dbReference type="OrthoDB" id="6145512at2759"/>
<keyword evidence="4 9" id="KW-1133">Transmembrane helix</keyword>
<evidence type="ECO:0000313" key="12">
    <source>
        <dbReference type="Proteomes" id="UP000271974"/>
    </source>
</evidence>
<dbReference type="GO" id="GO:0004930">
    <property type="term" value="F:G protein-coupled receptor activity"/>
    <property type="evidence" value="ECO:0007669"/>
    <property type="project" value="UniProtKB-KW"/>
</dbReference>
<evidence type="ECO:0000256" key="4">
    <source>
        <dbReference type="ARBA" id="ARBA00022989"/>
    </source>
</evidence>
<dbReference type="Pfam" id="PF00001">
    <property type="entry name" value="7tm_1"/>
    <property type="match status" value="1"/>
</dbReference>
<dbReference type="PROSITE" id="PS50262">
    <property type="entry name" value="G_PROTEIN_RECEP_F1_2"/>
    <property type="match status" value="1"/>
</dbReference>
<feature type="transmembrane region" description="Helical" evidence="9">
    <location>
        <begin position="155"/>
        <end position="175"/>
    </location>
</feature>
<feature type="transmembrane region" description="Helical" evidence="9">
    <location>
        <begin position="190"/>
        <end position="216"/>
    </location>
</feature>
<comment type="subcellular location">
    <subcellularLocation>
        <location evidence="1">Cell membrane</location>
        <topology evidence="1">Multi-pass membrane protein</topology>
    </subcellularLocation>
</comment>